<accession>A0A1T0A691</accession>
<keyword evidence="5" id="KW-0732">Signal</keyword>
<feature type="signal peptide" evidence="5">
    <location>
        <begin position="1"/>
        <end position="25"/>
    </location>
</feature>
<keyword evidence="2" id="KW-0479">Metal-binding</keyword>
<dbReference type="GO" id="GO:0046872">
    <property type="term" value="F:metal ion binding"/>
    <property type="evidence" value="ECO:0007669"/>
    <property type="project" value="UniProtKB-KW"/>
</dbReference>
<dbReference type="InterPro" id="IPR003782">
    <property type="entry name" value="SCO1/SenC"/>
</dbReference>
<feature type="binding site" evidence="2">
    <location>
        <position position="115"/>
    </location>
    <ligand>
        <name>Cu cation</name>
        <dbReference type="ChEBI" id="CHEBI:23378"/>
    </ligand>
</feature>
<keyword evidence="2" id="KW-0186">Copper</keyword>
<organism evidence="6 8">
    <name type="scientific">Moraxella caviae</name>
    <dbReference type="NCBI Taxonomy" id="34060"/>
    <lineage>
        <taxon>Bacteria</taxon>
        <taxon>Pseudomonadati</taxon>
        <taxon>Pseudomonadota</taxon>
        <taxon>Gammaproteobacteria</taxon>
        <taxon>Moraxellales</taxon>
        <taxon>Moraxellaceae</taxon>
        <taxon>Moraxella</taxon>
    </lineage>
</organism>
<dbReference type="CDD" id="cd02968">
    <property type="entry name" value="SCO"/>
    <property type="match status" value="1"/>
</dbReference>
<dbReference type="Proteomes" id="UP000255279">
    <property type="component" value="Unassembled WGS sequence"/>
</dbReference>
<evidence type="ECO:0000256" key="3">
    <source>
        <dbReference type="PIRSR" id="PIRSR603782-2"/>
    </source>
</evidence>
<sequence length="239" mass="25874">MKSQVFKQSAIAAALLSLLALTACAKNDGETAQAEQTHEQTHEAAGDNHAAGEHGEGHGGHVAGGFAPEGEAEVLGTDFSIYQVGGEWENQHGEMVSLDSFKGKHQIIFMAYTSCQHTCPIIVKSIKKMESEMSEAALANTDIIFVSLDPERDTPTVMQNYIKHNELGEHWHILRSDEASMRMLANTLNIKYMPADNGDINHSNTVSILDTEGRLVAQGNGVADSGIMPLVEYLNVNAK</sequence>
<reference evidence="6 8" key="1">
    <citation type="submission" date="2017-02" db="EMBL/GenBank/DDBJ databases">
        <title>Draft genome sequence of Moraxella caviae CCUG 355 type strain.</title>
        <authorList>
            <person name="Engstrom-Jakobsson H."/>
            <person name="Salva-Serra F."/>
            <person name="Thorell K."/>
            <person name="Gonzales-Siles L."/>
            <person name="Karlsson R."/>
            <person name="Boulund F."/>
            <person name="Engstrand L."/>
            <person name="Moore E."/>
        </authorList>
    </citation>
    <scope>NUCLEOTIDE SEQUENCE [LARGE SCALE GENOMIC DNA]</scope>
    <source>
        <strain evidence="6 8">CCUG 355</strain>
    </source>
</reference>
<feature type="binding site" evidence="2">
    <location>
        <position position="119"/>
    </location>
    <ligand>
        <name>Cu cation</name>
        <dbReference type="ChEBI" id="CHEBI:23378"/>
    </ligand>
</feature>
<dbReference type="AlphaFoldDB" id="A0A1T0A691"/>
<evidence type="ECO:0000256" key="2">
    <source>
        <dbReference type="PIRSR" id="PIRSR603782-1"/>
    </source>
</evidence>
<proteinExistence type="inferred from homology"/>
<dbReference type="RefSeq" id="WP_078276120.1">
    <property type="nucleotide sequence ID" value="NZ_CAACXO010000060.1"/>
</dbReference>
<gene>
    <name evidence="7" type="primary">ypmQ</name>
    <name evidence="6" type="ORF">B0181_03605</name>
    <name evidence="7" type="ORF">NCTC10293_01361</name>
</gene>
<feature type="region of interest" description="Disordered" evidence="4">
    <location>
        <begin position="30"/>
        <end position="67"/>
    </location>
</feature>
<evidence type="ECO:0000313" key="7">
    <source>
        <dbReference type="EMBL" id="STZ13783.1"/>
    </source>
</evidence>
<keyword evidence="8" id="KW-1185">Reference proteome</keyword>
<dbReference type="InterPro" id="IPR036249">
    <property type="entry name" value="Thioredoxin-like_sf"/>
</dbReference>
<keyword evidence="3" id="KW-1015">Disulfide bond</keyword>
<dbReference type="PANTHER" id="PTHR12151">
    <property type="entry name" value="ELECTRON TRANSPORT PROTIN SCO1/SENC FAMILY MEMBER"/>
    <property type="match status" value="1"/>
</dbReference>
<protein>
    <submittedName>
        <fullName evidence="7">BsSco</fullName>
    </submittedName>
</protein>
<evidence type="ECO:0000256" key="5">
    <source>
        <dbReference type="SAM" id="SignalP"/>
    </source>
</evidence>
<dbReference type="PROSITE" id="PS51257">
    <property type="entry name" value="PROKAR_LIPOPROTEIN"/>
    <property type="match status" value="1"/>
</dbReference>
<feature type="compositionally biased region" description="Basic and acidic residues" evidence="4">
    <location>
        <begin position="36"/>
        <end position="59"/>
    </location>
</feature>
<name>A0A1T0A691_9GAMM</name>
<comment type="similarity">
    <text evidence="1">Belongs to the SCO1/2 family.</text>
</comment>
<feature type="binding site" evidence="2">
    <location>
        <position position="202"/>
    </location>
    <ligand>
        <name>Cu cation</name>
        <dbReference type="ChEBI" id="CHEBI:23378"/>
    </ligand>
</feature>
<dbReference type="Proteomes" id="UP000190435">
    <property type="component" value="Unassembled WGS sequence"/>
</dbReference>
<dbReference type="Gene3D" id="3.40.30.10">
    <property type="entry name" value="Glutaredoxin"/>
    <property type="match status" value="1"/>
</dbReference>
<dbReference type="OrthoDB" id="9790194at2"/>
<feature type="chain" id="PRO_5036310831" evidence="5">
    <location>
        <begin position="26"/>
        <end position="239"/>
    </location>
</feature>
<dbReference type="EMBL" id="UGQE01000004">
    <property type="protein sequence ID" value="STZ13783.1"/>
    <property type="molecule type" value="Genomic_DNA"/>
</dbReference>
<evidence type="ECO:0000313" key="9">
    <source>
        <dbReference type="Proteomes" id="UP000255279"/>
    </source>
</evidence>
<evidence type="ECO:0000256" key="4">
    <source>
        <dbReference type="SAM" id="MobiDB-lite"/>
    </source>
</evidence>
<dbReference type="EMBL" id="MUXU01000024">
    <property type="protein sequence ID" value="OOR91180.1"/>
    <property type="molecule type" value="Genomic_DNA"/>
</dbReference>
<dbReference type="STRING" id="34060.B0181_03605"/>
<feature type="disulfide bond" description="Redox-active" evidence="3">
    <location>
        <begin position="115"/>
        <end position="119"/>
    </location>
</feature>
<evidence type="ECO:0000313" key="6">
    <source>
        <dbReference type="EMBL" id="OOR91180.1"/>
    </source>
</evidence>
<reference evidence="7 9" key="2">
    <citation type="submission" date="2018-06" db="EMBL/GenBank/DDBJ databases">
        <authorList>
            <consortium name="Pathogen Informatics"/>
            <person name="Doyle S."/>
        </authorList>
    </citation>
    <scope>NUCLEOTIDE SEQUENCE [LARGE SCALE GENOMIC DNA]</scope>
    <source>
        <strain evidence="7 9">NCTC10293</strain>
    </source>
</reference>
<evidence type="ECO:0000313" key="8">
    <source>
        <dbReference type="Proteomes" id="UP000190435"/>
    </source>
</evidence>
<dbReference type="Pfam" id="PF02630">
    <property type="entry name" value="SCO1-SenC"/>
    <property type="match status" value="1"/>
</dbReference>
<dbReference type="SUPFAM" id="SSF52833">
    <property type="entry name" value="Thioredoxin-like"/>
    <property type="match status" value="1"/>
</dbReference>
<dbReference type="PANTHER" id="PTHR12151:SF25">
    <property type="entry name" value="LINALOOL DEHYDRATASE_ISOMERASE DOMAIN-CONTAINING PROTEIN"/>
    <property type="match status" value="1"/>
</dbReference>
<evidence type="ECO:0000256" key="1">
    <source>
        <dbReference type="ARBA" id="ARBA00010996"/>
    </source>
</evidence>